<dbReference type="Proteomes" id="UP000260862">
    <property type="component" value="Unassembled WGS sequence"/>
</dbReference>
<sequence length="89" mass="10290">MNYMQLKTGPGAVSGEEREGFCLKAYRKSELAGLYFPQAGKKGALQGLWRWIKQCAELERELERSGYQKNRKFFLKSEVELIVRFLGEP</sequence>
<protein>
    <submittedName>
        <fullName evidence="1">DUF4248 domain-containing protein</fullName>
    </submittedName>
</protein>
<reference evidence="1 2" key="1">
    <citation type="submission" date="2018-08" db="EMBL/GenBank/DDBJ databases">
        <title>A genome reference for cultivated species of the human gut microbiota.</title>
        <authorList>
            <person name="Zou Y."/>
            <person name="Xue W."/>
            <person name="Luo G."/>
        </authorList>
    </citation>
    <scope>NUCLEOTIDE SEQUENCE [LARGE SCALE GENOMIC DNA]</scope>
    <source>
        <strain evidence="1 2">TF10-3AC</strain>
    </source>
</reference>
<evidence type="ECO:0000313" key="2">
    <source>
        <dbReference type="Proteomes" id="UP000260862"/>
    </source>
</evidence>
<gene>
    <name evidence="1" type="ORF">DXD04_07440</name>
</gene>
<proteinExistence type="predicted"/>
<dbReference type="RefSeq" id="WP_117672238.1">
    <property type="nucleotide sequence ID" value="NZ_CABOGR010000011.1"/>
</dbReference>
<dbReference type="InterPro" id="IPR025342">
    <property type="entry name" value="DUF4248"/>
</dbReference>
<organism evidence="1 2">
    <name type="scientific">Phocaeicola plebeius</name>
    <dbReference type="NCBI Taxonomy" id="310297"/>
    <lineage>
        <taxon>Bacteria</taxon>
        <taxon>Pseudomonadati</taxon>
        <taxon>Bacteroidota</taxon>
        <taxon>Bacteroidia</taxon>
        <taxon>Bacteroidales</taxon>
        <taxon>Bacteroidaceae</taxon>
        <taxon>Phocaeicola</taxon>
    </lineage>
</organism>
<name>A0A3E4N2T1_9BACT</name>
<evidence type="ECO:0000313" key="1">
    <source>
        <dbReference type="EMBL" id="RGK56334.1"/>
    </source>
</evidence>
<dbReference type="Pfam" id="PF14053">
    <property type="entry name" value="DUF4248"/>
    <property type="match status" value="1"/>
</dbReference>
<dbReference type="EMBL" id="QSQT01000011">
    <property type="protein sequence ID" value="RGK56334.1"/>
    <property type="molecule type" value="Genomic_DNA"/>
</dbReference>
<accession>A0A3E4N2T1</accession>
<keyword evidence="2" id="KW-1185">Reference proteome</keyword>
<comment type="caution">
    <text evidence="1">The sequence shown here is derived from an EMBL/GenBank/DDBJ whole genome shotgun (WGS) entry which is preliminary data.</text>
</comment>
<dbReference type="AlphaFoldDB" id="A0A3E4N2T1"/>